<evidence type="ECO:0008006" key="3">
    <source>
        <dbReference type="Google" id="ProtNLM"/>
    </source>
</evidence>
<keyword evidence="1" id="KW-1133">Transmembrane helix</keyword>
<sequence>MVQMLQALASLKLTLLGMVLLGIGAALSYGNPEHVSVWVLVAPLALLAANLAAAILTNPRINRQPGLLVFHVGLLGMVLLAGIGRLTHLDAHLEIGKEQAFSPELLMDVRKGPWHAGALDKVAFTQGGFTVDYAPKLRRGLTHSQVFLPQPDGSMLEIDVGDDRPLVLERYRFYTTHNKGFAPVLTWIPEEGERVSGRVHMPSYPLFEYKQDNHWIPPGTEEDIKFWLQLDTGMTLEDAWVLDGRNSRGVLVVTSGDQRVELKPGEETQLPHGRLRFDYLTTWMGYRVFYDPTIQWLFFVSVAGVFGLGQFFWKKLSLTAWMDDDSPADDNNGTANKRGSV</sequence>
<evidence type="ECO:0000256" key="1">
    <source>
        <dbReference type="SAM" id="Phobius"/>
    </source>
</evidence>
<feature type="transmembrane region" description="Helical" evidence="1">
    <location>
        <begin position="7"/>
        <end position="29"/>
    </location>
</feature>
<dbReference type="EMBL" id="UOFU01000004">
    <property type="protein sequence ID" value="VAW92703.1"/>
    <property type="molecule type" value="Genomic_DNA"/>
</dbReference>
<keyword evidence="1" id="KW-0812">Transmembrane</keyword>
<proteinExistence type="predicted"/>
<accession>A0A3B0ZXL9</accession>
<feature type="transmembrane region" description="Helical" evidence="1">
    <location>
        <begin position="294"/>
        <end position="313"/>
    </location>
</feature>
<protein>
    <recommendedName>
        <fullName evidence="3">ResB-like domain-containing protein</fullName>
    </recommendedName>
</protein>
<organism evidence="2">
    <name type="scientific">hydrothermal vent metagenome</name>
    <dbReference type="NCBI Taxonomy" id="652676"/>
    <lineage>
        <taxon>unclassified sequences</taxon>
        <taxon>metagenomes</taxon>
        <taxon>ecological metagenomes</taxon>
    </lineage>
</organism>
<keyword evidence="1" id="KW-0472">Membrane</keyword>
<name>A0A3B0ZXL9_9ZZZZ</name>
<dbReference type="AlphaFoldDB" id="A0A3B0ZXL9"/>
<evidence type="ECO:0000313" key="2">
    <source>
        <dbReference type="EMBL" id="VAW92703.1"/>
    </source>
</evidence>
<feature type="transmembrane region" description="Helical" evidence="1">
    <location>
        <begin position="35"/>
        <end position="56"/>
    </location>
</feature>
<feature type="transmembrane region" description="Helical" evidence="1">
    <location>
        <begin position="68"/>
        <end position="87"/>
    </location>
</feature>
<gene>
    <name evidence="2" type="ORF">MNBD_GAMMA20-1939</name>
</gene>
<reference evidence="2" key="1">
    <citation type="submission" date="2018-06" db="EMBL/GenBank/DDBJ databases">
        <authorList>
            <person name="Zhirakovskaya E."/>
        </authorList>
    </citation>
    <scope>NUCLEOTIDE SEQUENCE</scope>
</reference>